<dbReference type="InterPro" id="IPR001296">
    <property type="entry name" value="Glyco_trans_1"/>
</dbReference>
<evidence type="ECO:0000313" key="3">
    <source>
        <dbReference type="Proteomes" id="UP001202402"/>
    </source>
</evidence>
<gene>
    <name evidence="2" type="ORF">LQE99_05620</name>
</gene>
<dbReference type="SUPFAM" id="SSF53756">
    <property type="entry name" value="UDP-Glycosyltransferase/glycogen phosphorylase"/>
    <property type="match status" value="1"/>
</dbReference>
<name>A0ABS9R4P9_9FIRM</name>
<evidence type="ECO:0000313" key="2">
    <source>
        <dbReference type="EMBL" id="MCH4284614.1"/>
    </source>
</evidence>
<dbReference type="Gene3D" id="3.40.50.2000">
    <property type="entry name" value="Glycogen Phosphorylase B"/>
    <property type="match status" value="1"/>
</dbReference>
<dbReference type="PANTHER" id="PTHR12526:SF630">
    <property type="entry name" value="GLYCOSYLTRANSFERASE"/>
    <property type="match status" value="1"/>
</dbReference>
<reference evidence="2 3" key="1">
    <citation type="submission" date="2022-02" db="EMBL/GenBank/DDBJ databases">
        <title>Genome of Erysipelotrichaceae sp. nov. NSJ-176 isolated from human feces.</title>
        <authorList>
            <person name="Abdugheni R."/>
        </authorList>
    </citation>
    <scope>NUCLEOTIDE SEQUENCE [LARGE SCALE GENOMIC DNA]</scope>
    <source>
        <strain evidence="2 3">NSJ-176</strain>
    </source>
</reference>
<dbReference type="Proteomes" id="UP001202402">
    <property type="component" value="Unassembled WGS sequence"/>
</dbReference>
<dbReference type="EMBL" id="JAKVPQ010000003">
    <property type="protein sequence ID" value="MCH4284614.1"/>
    <property type="molecule type" value="Genomic_DNA"/>
</dbReference>
<comment type="caution">
    <text evidence="2">The sequence shown here is derived from an EMBL/GenBank/DDBJ whole genome shotgun (WGS) entry which is preliminary data.</text>
</comment>
<dbReference type="RefSeq" id="WP_117451893.1">
    <property type="nucleotide sequence ID" value="NZ_JAKVPQ010000003.1"/>
</dbReference>
<feature type="domain" description="Glycosyl transferase family 1" evidence="1">
    <location>
        <begin position="196"/>
        <end position="347"/>
    </location>
</feature>
<evidence type="ECO:0000259" key="1">
    <source>
        <dbReference type="Pfam" id="PF00534"/>
    </source>
</evidence>
<sequence length="383" mass="45079">MEKMKKILILTAYYYPGFRSGGPQQSIMNMVEIFGNKCDFYILTHNHDLGIEKPYRNIQSDTWLEVGKAKVYYCSNNIYSFKFLKSFDGFDKIYLCEPYQMHSYKILLLNRINKIESQIYLATMGCFSKGAISKKKFKKKIFWITFKTLGLYKNIKWSFSSEFEKKDAIRVIGKKYIQEYLIAEDLPRKFLDLSEIKNTEKKKGYIKIVFLSRICEMKNLLQLITEVSKVKGNIIFDIYGTIEDKKYWNKCEKMLNKLPNNIVWKYKGTVESKDVLNVLVHYDIFCLPTLGENFGHVIYEALVAGCIPIISDRTPWNDLDDNHCGNIIPLKNKSMFVSILQRYIDMSSQEITYYQKKAMLYAEKKYKESVLKSGYRKLIEEES</sequence>
<accession>A0ABS9R4P9</accession>
<organism evidence="2 3">
    <name type="scientific">Amedibacillus hominis</name>
    <dbReference type="NCBI Taxonomy" id="2897776"/>
    <lineage>
        <taxon>Bacteria</taxon>
        <taxon>Bacillati</taxon>
        <taxon>Bacillota</taxon>
        <taxon>Erysipelotrichia</taxon>
        <taxon>Erysipelotrichales</taxon>
        <taxon>Erysipelotrichaceae</taxon>
        <taxon>Amedibacillus</taxon>
    </lineage>
</organism>
<keyword evidence="3" id="KW-1185">Reference proteome</keyword>
<protein>
    <submittedName>
        <fullName evidence="2">Glycosyltransferase</fullName>
    </submittedName>
</protein>
<dbReference type="Pfam" id="PF00534">
    <property type="entry name" value="Glycos_transf_1"/>
    <property type="match status" value="1"/>
</dbReference>
<proteinExistence type="predicted"/>
<dbReference type="PANTHER" id="PTHR12526">
    <property type="entry name" value="GLYCOSYLTRANSFERASE"/>
    <property type="match status" value="1"/>
</dbReference>